<reference evidence="1 2" key="1">
    <citation type="journal article" date="2018" name="Int. J. Syst. Evol. Microbiol.">
        <title>Glycomyces paridis sp. nov., isolated from the medicinal plant Paris polyphylla.</title>
        <authorList>
            <person name="Fang X.M."/>
            <person name="Bai J.L."/>
            <person name="Su J."/>
            <person name="Zhao L.L."/>
            <person name="Liu H.Y."/>
            <person name="Ma B.P."/>
            <person name="Zhang Y.Q."/>
            <person name="Yu L.Y."/>
        </authorList>
    </citation>
    <scope>NUCLEOTIDE SEQUENCE [LARGE SCALE GENOMIC DNA]</scope>
    <source>
        <strain evidence="1 2">CPCC 204357</strain>
    </source>
</reference>
<dbReference type="Gene3D" id="3.40.30.10">
    <property type="entry name" value="Glutaredoxin"/>
    <property type="match status" value="1"/>
</dbReference>
<organism evidence="1 2">
    <name type="scientific">Glycomyces paridis</name>
    <dbReference type="NCBI Taxonomy" id="2126555"/>
    <lineage>
        <taxon>Bacteria</taxon>
        <taxon>Bacillati</taxon>
        <taxon>Actinomycetota</taxon>
        <taxon>Actinomycetes</taxon>
        <taxon>Glycomycetales</taxon>
        <taxon>Glycomycetaceae</taxon>
        <taxon>Glycomyces</taxon>
    </lineage>
</organism>
<evidence type="ECO:0000313" key="2">
    <source>
        <dbReference type="Proteomes" id="UP000305792"/>
    </source>
</evidence>
<protein>
    <recommendedName>
        <fullName evidence="3">Thioredoxin</fullName>
    </recommendedName>
</protein>
<keyword evidence="2" id="KW-1185">Reference proteome</keyword>
<dbReference type="OrthoDB" id="964174at2"/>
<proteinExistence type="predicted"/>
<evidence type="ECO:0008006" key="3">
    <source>
        <dbReference type="Google" id="ProtNLM"/>
    </source>
</evidence>
<name>A0A4S8PPA0_9ACTN</name>
<sequence>MQFLDDVSVPAFTAGAGVRMLVFGSASDLSSQVFGRQLGELEEETQGKVAIGLLDVARAPNATAAWGVMPRNMPVQVVFKDGVMQRVLLGVRSARALRDAIEEYFD</sequence>
<evidence type="ECO:0000313" key="1">
    <source>
        <dbReference type="EMBL" id="THV30164.1"/>
    </source>
</evidence>
<dbReference type="EMBL" id="STGX01000004">
    <property type="protein sequence ID" value="THV30164.1"/>
    <property type="molecule type" value="Genomic_DNA"/>
</dbReference>
<dbReference type="InterPro" id="IPR036249">
    <property type="entry name" value="Thioredoxin-like_sf"/>
</dbReference>
<dbReference type="CDD" id="cd02947">
    <property type="entry name" value="TRX_family"/>
    <property type="match status" value="1"/>
</dbReference>
<dbReference type="RefSeq" id="WP_136529037.1">
    <property type="nucleotide sequence ID" value="NZ_STGX01000004.1"/>
</dbReference>
<accession>A0A4S8PPA0</accession>
<dbReference type="AlphaFoldDB" id="A0A4S8PPA0"/>
<dbReference type="Proteomes" id="UP000305792">
    <property type="component" value="Unassembled WGS sequence"/>
</dbReference>
<dbReference type="SUPFAM" id="SSF52833">
    <property type="entry name" value="Thioredoxin-like"/>
    <property type="match status" value="1"/>
</dbReference>
<gene>
    <name evidence="1" type="ORF">E9998_07275</name>
</gene>
<comment type="caution">
    <text evidence="1">The sequence shown here is derived from an EMBL/GenBank/DDBJ whole genome shotgun (WGS) entry which is preliminary data.</text>
</comment>